<dbReference type="Proteomes" id="UP001160390">
    <property type="component" value="Unassembled WGS sequence"/>
</dbReference>
<dbReference type="GO" id="GO:0003700">
    <property type="term" value="F:DNA-binding transcription factor activity"/>
    <property type="evidence" value="ECO:0007669"/>
    <property type="project" value="InterPro"/>
</dbReference>
<name>A0AA35Q2J1_9HYPO</name>
<dbReference type="PANTHER" id="PTHR46910">
    <property type="entry name" value="TRANSCRIPTION FACTOR PDR1"/>
    <property type="match status" value="1"/>
</dbReference>
<feature type="domain" description="Xylanolytic transcriptional activator regulatory" evidence="2">
    <location>
        <begin position="40"/>
        <end position="140"/>
    </location>
</feature>
<comment type="caution">
    <text evidence="3">The sequence shown here is derived from an EMBL/GenBank/DDBJ whole genome shotgun (WGS) entry which is preliminary data.</text>
</comment>
<evidence type="ECO:0000313" key="4">
    <source>
        <dbReference type="Proteomes" id="UP001160390"/>
    </source>
</evidence>
<sequence>MVKAFPPLSTNTRSFLHARSTIPHGAVVAPKFLTAARRMFREYEDEDRRVPDATSLQIRMLLSTSLQQHTGETGLAWHLVGEAGLIARRMRLYSESAMSQHSPLEATMLRNAFWVLYVADNSTKCLQNRAVILHEPLFDAEMDLAVSGVNQVSLLASEDTDTTARFEVSLSQSFHHMRRTWAAAARLMMAIRAYGRLRSDNIHPELAMDSAQLARITQMYSEFTASLDDIPAMLQPSVIVGQGDDTLAEEERPCYISQRYRLLSAYYFAKLMIIHECRHLGLASIIGFRDDDSTLASEEINVARDFIHNLQSVQFHYLVELGEPGVEVMRAVGSILLEISQKSDNAVSRQRALSHLNILLDIVARLDSQASDKLTSQLSHAQTMGFAGMEEQSEETPW</sequence>
<dbReference type="GO" id="GO:0008270">
    <property type="term" value="F:zinc ion binding"/>
    <property type="evidence" value="ECO:0007669"/>
    <property type="project" value="InterPro"/>
</dbReference>
<keyword evidence="1" id="KW-0539">Nucleus</keyword>
<protein>
    <recommendedName>
        <fullName evidence="2">Xylanolytic transcriptional activator regulatory domain-containing protein</fullName>
    </recommendedName>
</protein>
<dbReference type="InterPro" id="IPR007219">
    <property type="entry name" value="XnlR_reg_dom"/>
</dbReference>
<evidence type="ECO:0000313" key="3">
    <source>
        <dbReference type="EMBL" id="CAI6089402.1"/>
    </source>
</evidence>
<keyword evidence="4" id="KW-1185">Reference proteome</keyword>
<dbReference type="AlphaFoldDB" id="A0AA35Q2J1"/>
<dbReference type="EMBL" id="CABFNP030000999">
    <property type="protein sequence ID" value="CAI6089402.1"/>
    <property type="molecule type" value="Genomic_DNA"/>
</dbReference>
<proteinExistence type="predicted"/>
<dbReference type="Pfam" id="PF04082">
    <property type="entry name" value="Fungal_trans"/>
    <property type="match status" value="1"/>
</dbReference>
<evidence type="ECO:0000259" key="2">
    <source>
        <dbReference type="Pfam" id="PF04082"/>
    </source>
</evidence>
<organism evidence="3 4">
    <name type="scientific">Clonostachys chloroleuca</name>
    <dbReference type="NCBI Taxonomy" id="1926264"/>
    <lineage>
        <taxon>Eukaryota</taxon>
        <taxon>Fungi</taxon>
        <taxon>Dikarya</taxon>
        <taxon>Ascomycota</taxon>
        <taxon>Pezizomycotina</taxon>
        <taxon>Sordariomycetes</taxon>
        <taxon>Hypocreomycetidae</taxon>
        <taxon>Hypocreales</taxon>
        <taxon>Bionectriaceae</taxon>
        <taxon>Clonostachys</taxon>
    </lineage>
</organism>
<gene>
    <name evidence="3" type="ORF">CCHLO57077_00017872</name>
</gene>
<dbReference type="GO" id="GO:0006351">
    <property type="term" value="P:DNA-templated transcription"/>
    <property type="evidence" value="ECO:0007669"/>
    <property type="project" value="InterPro"/>
</dbReference>
<dbReference type="InterPro" id="IPR050987">
    <property type="entry name" value="AtrR-like"/>
</dbReference>
<accession>A0AA35Q2J1</accession>
<reference evidence="3" key="1">
    <citation type="submission" date="2023-01" db="EMBL/GenBank/DDBJ databases">
        <authorList>
            <person name="Piombo E."/>
        </authorList>
    </citation>
    <scope>NUCLEOTIDE SEQUENCE</scope>
</reference>
<dbReference type="GO" id="GO:0003677">
    <property type="term" value="F:DNA binding"/>
    <property type="evidence" value="ECO:0007669"/>
    <property type="project" value="InterPro"/>
</dbReference>
<evidence type="ECO:0000256" key="1">
    <source>
        <dbReference type="ARBA" id="ARBA00023242"/>
    </source>
</evidence>
<dbReference type="CDD" id="cd12148">
    <property type="entry name" value="fungal_TF_MHR"/>
    <property type="match status" value="1"/>
</dbReference>
<dbReference type="PANTHER" id="PTHR46910:SF1">
    <property type="entry name" value="MISCELLANEOUS ZN(II)2CYS6 TRANSCRIPTION FACTOR (EUROFUNG)-RELATED"/>
    <property type="match status" value="1"/>
</dbReference>